<evidence type="ECO:0000313" key="2">
    <source>
        <dbReference type="EMBL" id="SDM48173.1"/>
    </source>
</evidence>
<dbReference type="EMBL" id="FNHF01000003">
    <property type="protein sequence ID" value="SDM48173.1"/>
    <property type="molecule type" value="Genomic_DNA"/>
</dbReference>
<keyword evidence="1" id="KW-0812">Transmembrane</keyword>
<dbReference type="RefSeq" id="WP_074599683.1">
    <property type="nucleotide sequence ID" value="NZ_FNHF01000003.1"/>
</dbReference>
<evidence type="ECO:0000256" key="1">
    <source>
        <dbReference type="SAM" id="Phobius"/>
    </source>
</evidence>
<sequence>MKRYSWVSFVSLAFGIMACVFIYTYRNPEIMQFGIPINASIGIIFSIIAFFKKSEKKIIALIAFLLCLAALLFLLTVITVAGMGQT</sequence>
<dbReference type="PROSITE" id="PS51257">
    <property type="entry name" value="PROKAR_LIPOPROTEIN"/>
    <property type="match status" value="1"/>
</dbReference>
<dbReference type="Proteomes" id="UP000182347">
    <property type="component" value="Unassembled WGS sequence"/>
</dbReference>
<keyword evidence="1" id="KW-1133">Transmembrane helix</keyword>
<name>A0A1G9TKJ0_9BACI</name>
<gene>
    <name evidence="2" type="ORF">SAMN05216244_2623</name>
</gene>
<dbReference type="AlphaFoldDB" id="A0A1G9TKJ0"/>
<evidence type="ECO:0000313" key="3">
    <source>
        <dbReference type="Proteomes" id="UP000182347"/>
    </source>
</evidence>
<proteinExistence type="predicted"/>
<feature type="transmembrane region" description="Helical" evidence="1">
    <location>
        <begin position="58"/>
        <end position="83"/>
    </location>
</feature>
<reference evidence="3" key="1">
    <citation type="submission" date="2016-10" db="EMBL/GenBank/DDBJ databases">
        <authorList>
            <person name="Varghese N."/>
            <person name="Submissions S."/>
        </authorList>
    </citation>
    <scope>NUCLEOTIDE SEQUENCE [LARGE SCALE GENOMIC DNA]</scope>
    <source>
        <strain evidence="3">CGMCC 1.6199</strain>
    </source>
</reference>
<organism evidence="2 3">
    <name type="scientific">Sediminibacillus halophilus</name>
    <dbReference type="NCBI Taxonomy" id="482461"/>
    <lineage>
        <taxon>Bacteria</taxon>
        <taxon>Bacillati</taxon>
        <taxon>Bacillota</taxon>
        <taxon>Bacilli</taxon>
        <taxon>Bacillales</taxon>
        <taxon>Bacillaceae</taxon>
        <taxon>Sediminibacillus</taxon>
    </lineage>
</organism>
<feature type="transmembrane region" description="Helical" evidence="1">
    <location>
        <begin position="7"/>
        <end position="25"/>
    </location>
</feature>
<accession>A0A1G9TKJ0</accession>
<feature type="transmembrane region" description="Helical" evidence="1">
    <location>
        <begin position="31"/>
        <end position="51"/>
    </location>
</feature>
<keyword evidence="3" id="KW-1185">Reference proteome</keyword>
<protein>
    <submittedName>
        <fullName evidence="2">Uncharacterized protein</fullName>
    </submittedName>
</protein>
<keyword evidence="1" id="KW-0472">Membrane</keyword>